<name>A0A069CY92_9BACE</name>
<keyword evidence="2" id="KW-1185">Reference proteome</keyword>
<dbReference type="AlphaFoldDB" id="A0A069CY92"/>
<organism evidence="1 2">
    <name type="scientific">Bacteroides graminisolvens DSM 19988 = JCM 15093</name>
    <dbReference type="NCBI Taxonomy" id="1121097"/>
    <lineage>
        <taxon>Bacteria</taxon>
        <taxon>Pseudomonadati</taxon>
        <taxon>Bacteroidota</taxon>
        <taxon>Bacteroidia</taxon>
        <taxon>Bacteroidales</taxon>
        <taxon>Bacteroidaceae</taxon>
        <taxon>Bacteroides</taxon>
    </lineage>
</organism>
<dbReference type="OrthoDB" id="1098521at2"/>
<dbReference type="RefSeq" id="WP_024995415.1">
    <property type="nucleotide sequence ID" value="NZ_ATZI01000001.1"/>
</dbReference>
<evidence type="ECO:0000313" key="1">
    <source>
        <dbReference type="EMBL" id="GAK35187.1"/>
    </source>
</evidence>
<dbReference type="STRING" id="1121097.GCA_000428125_00292"/>
<proteinExistence type="predicted"/>
<dbReference type="eggNOG" id="ENOG5032XW6">
    <property type="taxonomic scope" value="Bacteria"/>
</dbReference>
<sequence>MDYKYIEQLLEQYWRCDTSLIEEEQLRSFFMMHKDIPAHLLKYRDLFVYQQLQQEVGLSTDFDARVLAEVEKPVVRARKLTLIGRFMPVLKAAAVIAVMVSLGNVAQHTFFGNDQLDYNYETYQDTYDDPEVAYKEVSSALMMLSEGINKSQEQHLADSVDAKVEMIKE</sequence>
<accession>A0A069CY92</accession>
<evidence type="ECO:0000313" key="2">
    <source>
        <dbReference type="Proteomes" id="UP000027601"/>
    </source>
</evidence>
<evidence type="ECO:0008006" key="3">
    <source>
        <dbReference type="Google" id="ProtNLM"/>
    </source>
</evidence>
<dbReference type="EMBL" id="BAJS01000001">
    <property type="protein sequence ID" value="GAK35187.1"/>
    <property type="molecule type" value="Genomic_DNA"/>
</dbReference>
<gene>
    <name evidence="1" type="ORF">JCM15093_266</name>
</gene>
<comment type="caution">
    <text evidence="1">The sequence shown here is derived from an EMBL/GenBank/DDBJ whole genome shotgun (WGS) entry which is preliminary data.</text>
</comment>
<protein>
    <recommendedName>
        <fullName evidence="3">Pyruvate ferredoxin oxidoreductase</fullName>
    </recommendedName>
</protein>
<dbReference type="Proteomes" id="UP000027601">
    <property type="component" value="Unassembled WGS sequence"/>
</dbReference>
<reference evidence="1 2" key="1">
    <citation type="journal article" date="2015" name="Microbes Environ.">
        <title>Distribution and evolution of nitrogen fixation genes in the phylum bacteroidetes.</title>
        <authorList>
            <person name="Inoue J."/>
            <person name="Oshima K."/>
            <person name="Suda W."/>
            <person name="Sakamoto M."/>
            <person name="Iino T."/>
            <person name="Noda S."/>
            <person name="Hongoh Y."/>
            <person name="Hattori M."/>
            <person name="Ohkuma M."/>
        </authorList>
    </citation>
    <scope>NUCLEOTIDE SEQUENCE [LARGE SCALE GENOMIC DNA]</scope>
    <source>
        <strain evidence="1 2">JCM 15093</strain>
    </source>
</reference>